<name>A0A5A7QH61_STRAF</name>
<keyword evidence="2" id="KW-1185">Reference proteome</keyword>
<proteinExistence type="predicted"/>
<evidence type="ECO:0000313" key="2">
    <source>
        <dbReference type="Proteomes" id="UP000325081"/>
    </source>
</evidence>
<dbReference type="Proteomes" id="UP000325081">
    <property type="component" value="Unassembled WGS sequence"/>
</dbReference>
<dbReference type="EMBL" id="BKCP01006959">
    <property type="protein sequence ID" value="GER44500.1"/>
    <property type="molecule type" value="Genomic_DNA"/>
</dbReference>
<protein>
    <submittedName>
        <fullName evidence="1">NB-ARC domain-containing disease resistance protein</fullName>
    </submittedName>
</protein>
<sequence length="145" mass="15908">MTGHQPTANASSAYTVIFDASSTEALPLQSLHHQVYGGRRRDGHRWGRGIRLLSADAVDMDSGVSRRPPRSRRRTSSADPLFAKSGFDSVTNLATASSGERLHHIPVWWPPRTLISDAVSLGGEDKRFGVVEGLIDFGAFHMKIR</sequence>
<accession>A0A5A7QH61</accession>
<dbReference type="AlphaFoldDB" id="A0A5A7QH61"/>
<organism evidence="1 2">
    <name type="scientific">Striga asiatica</name>
    <name type="common">Asiatic witchweed</name>
    <name type="synonym">Buchnera asiatica</name>
    <dbReference type="NCBI Taxonomy" id="4170"/>
    <lineage>
        <taxon>Eukaryota</taxon>
        <taxon>Viridiplantae</taxon>
        <taxon>Streptophyta</taxon>
        <taxon>Embryophyta</taxon>
        <taxon>Tracheophyta</taxon>
        <taxon>Spermatophyta</taxon>
        <taxon>Magnoliopsida</taxon>
        <taxon>eudicotyledons</taxon>
        <taxon>Gunneridae</taxon>
        <taxon>Pentapetalae</taxon>
        <taxon>asterids</taxon>
        <taxon>lamiids</taxon>
        <taxon>Lamiales</taxon>
        <taxon>Orobanchaceae</taxon>
        <taxon>Buchnereae</taxon>
        <taxon>Striga</taxon>
    </lineage>
</organism>
<gene>
    <name evidence="1" type="ORF">STAS_21401</name>
</gene>
<comment type="caution">
    <text evidence="1">The sequence shown here is derived from an EMBL/GenBank/DDBJ whole genome shotgun (WGS) entry which is preliminary data.</text>
</comment>
<evidence type="ECO:0000313" key="1">
    <source>
        <dbReference type="EMBL" id="GER44500.1"/>
    </source>
</evidence>
<reference evidence="2" key="1">
    <citation type="journal article" date="2019" name="Curr. Biol.">
        <title>Genome Sequence of Striga asiatica Provides Insight into the Evolution of Plant Parasitism.</title>
        <authorList>
            <person name="Yoshida S."/>
            <person name="Kim S."/>
            <person name="Wafula E.K."/>
            <person name="Tanskanen J."/>
            <person name="Kim Y.M."/>
            <person name="Honaas L."/>
            <person name="Yang Z."/>
            <person name="Spallek T."/>
            <person name="Conn C.E."/>
            <person name="Ichihashi Y."/>
            <person name="Cheong K."/>
            <person name="Cui S."/>
            <person name="Der J.P."/>
            <person name="Gundlach H."/>
            <person name="Jiao Y."/>
            <person name="Hori C."/>
            <person name="Ishida J.K."/>
            <person name="Kasahara H."/>
            <person name="Kiba T."/>
            <person name="Kim M.S."/>
            <person name="Koo N."/>
            <person name="Laohavisit A."/>
            <person name="Lee Y.H."/>
            <person name="Lumba S."/>
            <person name="McCourt P."/>
            <person name="Mortimer J.C."/>
            <person name="Mutuku J.M."/>
            <person name="Nomura T."/>
            <person name="Sasaki-Sekimoto Y."/>
            <person name="Seto Y."/>
            <person name="Wang Y."/>
            <person name="Wakatake T."/>
            <person name="Sakakibara H."/>
            <person name="Demura T."/>
            <person name="Yamaguchi S."/>
            <person name="Yoneyama K."/>
            <person name="Manabe R.I."/>
            <person name="Nelson D.C."/>
            <person name="Schulman A.H."/>
            <person name="Timko M.P."/>
            <person name="dePamphilis C.W."/>
            <person name="Choi D."/>
            <person name="Shirasu K."/>
        </authorList>
    </citation>
    <scope>NUCLEOTIDE SEQUENCE [LARGE SCALE GENOMIC DNA]</scope>
    <source>
        <strain evidence="2">cv. UVA1</strain>
    </source>
</reference>